<dbReference type="Gene3D" id="1.25.40.10">
    <property type="entry name" value="Tetratricopeptide repeat domain"/>
    <property type="match status" value="1"/>
</dbReference>
<dbReference type="RefSeq" id="WP_132434546.1">
    <property type="nucleotide sequence ID" value="NZ_SLWK01000011.1"/>
</dbReference>
<evidence type="ECO:0000313" key="3">
    <source>
        <dbReference type="Proteomes" id="UP000295221"/>
    </source>
</evidence>
<name>A0A4R2GG73_9BACT</name>
<dbReference type="Proteomes" id="UP000295221">
    <property type="component" value="Unassembled WGS sequence"/>
</dbReference>
<dbReference type="EMBL" id="SLWK01000011">
    <property type="protein sequence ID" value="TCO06961.1"/>
    <property type="molecule type" value="Genomic_DNA"/>
</dbReference>
<keyword evidence="1" id="KW-0732">Signal</keyword>
<feature type="signal peptide" evidence="1">
    <location>
        <begin position="1"/>
        <end position="20"/>
    </location>
</feature>
<evidence type="ECO:0000313" key="2">
    <source>
        <dbReference type="EMBL" id="TCO06961.1"/>
    </source>
</evidence>
<proteinExistence type="predicted"/>
<dbReference type="AlphaFoldDB" id="A0A4R2GG73"/>
<dbReference type="PROSITE" id="PS51257">
    <property type="entry name" value="PROKAR_LIPOPROTEIN"/>
    <property type="match status" value="1"/>
</dbReference>
<dbReference type="InterPro" id="IPR011990">
    <property type="entry name" value="TPR-like_helical_dom_sf"/>
</dbReference>
<feature type="chain" id="PRO_5020472234" description="Tetratricopeptide repeat protein" evidence="1">
    <location>
        <begin position="21"/>
        <end position="295"/>
    </location>
</feature>
<evidence type="ECO:0000256" key="1">
    <source>
        <dbReference type="SAM" id="SignalP"/>
    </source>
</evidence>
<keyword evidence="3" id="KW-1185">Reference proteome</keyword>
<organism evidence="2 3">
    <name type="scientific">Natronoflexus pectinivorans</name>
    <dbReference type="NCBI Taxonomy" id="682526"/>
    <lineage>
        <taxon>Bacteria</taxon>
        <taxon>Pseudomonadati</taxon>
        <taxon>Bacteroidota</taxon>
        <taxon>Bacteroidia</taxon>
        <taxon>Marinilabiliales</taxon>
        <taxon>Marinilabiliaceae</taxon>
        <taxon>Natronoflexus</taxon>
    </lineage>
</organism>
<protein>
    <recommendedName>
        <fullName evidence="4">Tetratricopeptide repeat protein</fullName>
    </recommendedName>
</protein>
<sequence>MKFIFSTLLVVLIIASCAPGRQLTNLESNITQLYQQGNYNQVLSEYDRLEIMTRNSNDTISQAISILAGKAAWHAGFHDQTHRYFEKTEIWQNNPEVVLIKGKSYRQTGNQKQEYQHWINHIETVKQTDSHRDVMLRIFEIEESTGDYESALNTWSIIPDNQNPETMFKKLQVLEKTDKSDEALELSGKILAEDPNFEPAKFWKARFYYEKAENWYQDEMTKYNRNPNYTTYAYLRRELRLISADFRTSRDLFVELHEMQPSNVTYMQYLRNIYRRLEMRPEAARMEQLINNAND</sequence>
<dbReference type="SUPFAM" id="SSF48439">
    <property type="entry name" value="Protein prenylyltransferase"/>
    <property type="match status" value="1"/>
</dbReference>
<accession>A0A4R2GG73</accession>
<gene>
    <name evidence="2" type="ORF">EV194_11179</name>
</gene>
<evidence type="ECO:0008006" key="4">
    <source>
        <dbReference type="Google" id="ProtNLM"/>
    </source>
</evidence>
<reference evidence="2 3" key="1">
    <citation type="submission" date="2019-03" db="EMBL/GenBank/DDBJ databases">
        <title>Genomic Encyclopedia of Type Strains, Phase IV (KMG-IV): sequencing the most valuable type-strain genomes for metagenomic binning, comparative biology and taxonomic classification.</title>
        <authorList>
            <person name="Goeker M."/>
        </authorList>
    </citation>
    <scope>NUCLEOTIDE SEQUENCE [LARGE SCALE GENOMIC DNA]</scope>
    <source>
        <strain evidence="2 3">DSM 24179</strain>
    </source>
</reference>
<dbReference type="OrthoDB" id="1119522at2"/>
<comment type="caution">
    <text evidence="2">The sequence shown here is derived from an EMBL/GenBank/DDBJ whole genome shotgun (WGS) entry which is preliminary data.</text>
</comment>
<dbReference type="SUPFAM" id="SSF48452">
    <property type="entry name" value="TPR-like"/>
    <property type="match status" value="1"/>
</dbReference>